<dbReference type="OrthoDB" id="6436333at2759"/>
<protein>
    <submittedName>
        <fullName evidence="2">Uncharacterized protein</fullName>
    </submittedName>
</protein>
<reference evidence="2" key="1">
    <citation type="submission" date="2020-11" db="EMBL/GenBank/DDBJ databases">
        <authorList>
            <person name="Tran Van P."/>
        </authorList>
    </citation>
    <scope>NUCLEOTIDE SEQUENCE</scope>
</reference>
<evidence type="ECO:0000313" key="3">
    <source>
        <dbReference type="Proteomes" id="UP000759131"/>
    </source>
</evidence>
<name>A0A7R9KD78_9ACAR</name>
<accession>A0A7R9KD78</accession>
<organism evidence="2">
    <name type="scientific">Medioppia subpectinata</name>
    <dbReference type="NCBI Taxonomy" id="1979941"/>
    <lineage>
        <taxon>Eukaryota</taxon>
        <taxon>Metazoa</taxon>
        <taxon>Ecdysozoa</taxon>
        <taxon>Arthropoda</taxon>
        <taxon>Chelicerata</taxon>
        <taxon>Arachnida</taxon>
        <taxon>Acari</taxon>
        <taxon>Acariformes</taxon>
        <taxon>Sarcoptiformes</taxon>
        <taxon>Oribatida</taxon>
        <taxon>Brachypylina</taxon>
        <taxon>Oppioidea</taxon>
        <taxon>Oppiidae</taxon>
        <taxon>Medioppia</taxon>
    </lineage>
</organism>
<feature type="compositionally biased region" description="Low complexity" evidence="1">
    <location>
        <begin position="83"/>
        <end position="101"/>
    </location>
</feature>
<gene>
    <name evidence="2" type="ORF">OSB1V03_LOCUS1394</name>
</gene>
<dbReference type="AlphaFoldDB" id="A0A7R9KD78"/>
<dbReference type="Proteomes" id="UP000759131">
    <property type="component" value="Unassembled WGS sequence"/>
</dbReference>
<evidence type="ECO:0000313" key="2">
    <source>
        <dbReference type="EMBL" id="CAD7620914.1"/>
    </source>
</evidence>
<dbReference type="EMBL" id="OC854975">
    <property type="protein sequence ID" value="CAD7620914.1"/>
    <property type="molecule type" value="Genomic_DNA"/>
</dbReference>
<feature type="region of interest" description="Disordered" evidence="1">
    <location>
        <begin position="62"/>
        <end position="101"/>
    </location>
</feature>
<keyword evidence="3" id="KW-1185">Reference proteome</keyword>
<dbReference type="EMBL" id="CAJPIZ010000400">
    <property type="protein sequence ID" value="CAG2101344.1"/>
    <property type="molecule type" value="Genomic_DNA"/>
</dbReference>
<proteinExistence type="predicted"/>
<evidence type="ECO:0000256" key="1">
    <source>
        <dbReference type="SAM" id="MobiDB-lite"/>
    </source>
</evidence>
<sequence>MNELLGWYGYEKLDVRDRKNMNLKHLVSKKKGDSLASMTANTGRNLTTISGKHRESTINELNRDEGRLSPHNGSDSGGVGVGTTSTSATTTTANAISPSTATTTAAPITPISADSTGVCRSPPLTISTESNCENGFINKDCSEVLAFPSLPFKESLDFAIHLSSLLAKESPAK</sequence>